<keyword evidence="9 11" id="KW-0239">DNA-directed DNA polymerase</keyword>
<evidence type="ECO:0000256" key="10">
    <source>
        <dbReference type="ARBA" id="ARBA00023125"/>
    </source>
</evidence>
<sequence length="377" mass="42336">MTFSISRDTLLNNLVIMQKGLPNRTPLPILTTIKFEVREDHIVLTSSNTDIAIQVLVDEDDLTITKSGVVAISGKYLIDIVRKVDSKRIEFSLIEDRIIVIKADRSEFKLRLMDANDYPEIDFLDGTTEPLTIDADLLKNIIRETSYAAAISEKRPILTGVNFKYNENKLYAVATDSYRLSQKELKLRSKSDNFDIVIPSKSLDELSKILDTATSDVHLYVSPNKVLFKIDNILFQTRLLEGAYPNTVRIIPTEFPVVIPFNKEILLSAVERVSLLSPKDKDTNYNIIKLKLNSNHSVEIHSTNSEIGDANEVVSPSADVTGSVINIAFSSRYLVEALKSFNSPEIVINFAGEVKPFVIKGTEDENLLHLILPVRID</sequence>
<dbReference type="KEGG" id="aaxa:NCTC10138_00294"/>
<dbReference type="Gene3D" id="3.70.10.10">
    <property type="match status" value="1"/>
</dbReference>
<keyword evidence="7 11" id="KW-0548">Nucleotidyltransferase</keyword>
<accession>A0A449BBW5</accession>
<dbReference type="NCBIfam" id="TIGR00663">
    <property type="entry name" value="dnan"/>
    <property type="match status" value="1"/>
</dbReference>
<dbReference type="PIRSF" id="PIRSF000804">
    <property type="entry name" value="DNA_pol_III_b"/>
    <property type="match status" value="1"/>
</dbReference>
<dbReference type="Pfam" id="PF02767">
    <property type="entry name" value="DNA_pol3_beta_2"/>
    <property type="match status" value="1"/>
</dbReference>
<protein>
    <recommendedName>
        <fullName evidence="11">Beta sliding clamp</fullName>
    </recommendedName>
</protein>
<evidence type="ECO:0000256" key="1">
    <source>
        <dbReference type="ARBA" id="ARBA00002266"/>
    </source>
</evidence>
<keyword evidence="8 11" id="KW-0235">DNA replication</keyword>
<reference evidence="15 16" key="1">
    <citation type="submission" date="2019-01" db="EMBL/GenBank/DDBJ databases">
        <authorList>
            <consortium name="Pathogen Informatics"/>
        </authorList>
    </citation>
    <scope>NUCLEOTIDE SEQUENCE [LARGE SCALE GENOMIC DNA]</scope>
    <source>
        <strain evidence="15 16">NCTC10138</strain>
    </source>
</reference>
<evidence type="ECO:0000313" key="15">
    <source>
        <dbReference type="EMBL" id="VEU79941.1"/>
    </source>
</evidence>
<dbReference type="GO" id="GO:0005737">
    <property type="term" value="C:cytoplasm"/>
    <property type="evidence" value="ECO:0007669"/>
    <property type="project" value="UniProtKB-SubCell"/>
</dbReference>
<dbReference type="CDD" id="cd00140">
    <property type="entry name" value="beta_clamp"/>
    <property type="match status" value="1"/>
</dbReference>
<dbReference type="GO" id="GO:0009360">
    <property type="term" value="C:DNA polymerase III complex"/>
    <property type="evidence" value="ECO:0007669"/>
    <property type="project" value="InterPro"/>
</dbReference>
<evidence type="ECO:0000256" key="2">
    <source>
        <dbReference type="ARBA" id="ARBA00004496"/>
    </source>
</evidence>
<comment type="subcellular location">
    <subcellularLocation>
        <location evidence="2 11">Cytoplasm</location>
    </subcellularLocation>
</comment>
<dbReference type="PANTHER" id="PTHR30478">
    <property type="entry name" value="DNA POLYMERASE III SUBUNIT BETA"/>
    <property type="match status" value="1"/>
</dbReference>
<dbReference type="RefSeq" id="WP_026390138.1">
    <property type="nucleotide sequence ID" value="NZ_LR215048.1"/>
</dbReference>
<dbReference type="GO" id="GO:0006271">
    <property type="term" value="P:DNA strand elongation involved in DNA replication"/>
    <property type="evidence" value="ECO:0007669"/>
    <property type="project" value="TreeGrafter"/>
</dbReference>
<dbReference type="Pfam" id="PF02768">
    <property type="entry name" value="DNA_pol3_beta_3"/>
    <property type="match status" value="1"/>
</dbReference>
<dbReference type="STRING" id="1278311.GCA_000428705_00463"/>
<evidence type="ECO:0000256" key="9">
    <source>
        <dbReference type="ARBA" id="ARBA00022932"/>
    </source>
</evidence>
<evidence type="ECO:0000256" key="7">
    <source>
        <dbReference type="ARBA" id="ARBA00022695"/>
    </source>
</evidence>
<dbReference type="GO" id="GO:0003887">
    <property type="term" value="F:DNA-directed DNA polymerase activity"/>
    <property type="evidence" value="ECO:0007669"/>
    <property type="project" value="UniProtKB-UniRule"/>
</dbReference>
<gene>
    <name evidence="15" type="primary">dnaN</name>
    <name evidence="15" type="ORF">NCTC10138_00294</name>
</gene>
<comment type="subunit">
    <text evidence="4">Forms a ring-shaped head-to-tail homodimer around DNA which binds and tethers DNA polymerases and other proteins to the DNA. The DNA replisome complex has a single clamp-loading complex (3 tau and 1 each of delta, delta', psi and chi subunits) which binds 3 Pol III cores (1 core on the leading strand and 2 on the lagging strand) each with a beta sliding clamp dimer. Additional proteins in the replisome are other copies of gamma, psi and chi, Ssb, DNA helicase and RNA primase.</text>
</comment>
<dbReference type="InterPro" id="IPR022634">
    <property type="entry name" value="DNA_polIII_beta_N"/>
</dbReference>
<dbReference type="SMART" id="SM00480">
    <property type="entry name" value="POL3Bc"/>
    <property type="match status" value="1"/>
</dbReference>
<evidence type="ECO:0000259" key="13">
    <source>
        <dbReference type="Pfam" id="PF02767"/>
    </source>
</evidence>
<dbReference type="SUPFAM" id="SSF55979">
    <property type="entry name" value="DNA clamp"/>
    <property type="match status" value="3"/>
</dbReference>
<dbReference type="AlphaFoldDB" id="A0A449BBW5"/>
<feature type="domain" description="DNA polymerase III beta sliding clamp C-terminal" evidence="14">
    <location>
        <begin position="249"/>
        <end position="375"/>
    </location>
</feature>
<dbReference type="GO" id="GO:0008408">
    <property type="term" value="F:3'-5' exonuclease activity"/>
    <property type="evidence" value="ECO:0007669"/>
    <property type="project" value="InterPro"/>
</dbReference>
<dbReference type="Pfam" id="PF00712">
    <property type="entry name" value="DNA_pol3_beta"/>
    <property type="match status" value="1"/>
</dbReference>
<dbReference type="InterPro" id="IPR022635">
    <property type="entry name" value="DNA_polIII_beta_C"/>
</dbReference>
<comment type="similarity">
    <text evidence="3 11">Belongs to the beta sliding clamp family.</text>
</comment>
<dbReference type="InterPro" id="IPR046938">
    <property type="entry name" value="DNA_clamp_sf"/>
</dbReference>
<evidence type="ECO:0000256" key="8">
    <source>
        <dbReference type="ARBA" id="ARBA00022705"/>
    </source>
</evidence>
<dbReference type="Gene3D" id="3.10.150.10">
    <property type="entry name" value="DNA Polymerase III, subunit A, domain 2"/>
    <property type="match status" value="1"/>
</dbReference>
<keyword evidence="5 11" id="KW-0963">Cytoplasm</keyword>
<dbReference type="InterPro" id="IPR001001">
    <property type="entry name" value="DNA_polIII_beta"/>
</dbReference>
<evidence type="ECO:0000256" key="6">
    <source>
        <dbReference type="ARBA" id="ARBA00022679"/>
    </source>
</evidence>
<name>A0A449BBW5_HAPAX</name>
<dbReference type="Proteomes" id="UP000289841">
    <property type="component" value="Chromosome"/>
</dbReference>
<dbReference type="OrthoDB" id="8421503at2"/>
<evidence type="ECO:0000313" key="16">
    <source>
        <dbReference type="Proteomes" id="UP000289841"/>
    </source>
</evidence>
<dbReference type="PANTHER" id="PTHR30478:SF0">
    <property type="entry name" value="BETA SLIDING CLAMP"/>
    <property type="match status" value="1"/>
</dbReference>
<keyword evidence="6 11" id="KW-0808">Transferase</keyword>
<keyword evidence="10" id="KW-0238">DNA-binding</keyword>
<evidence type="ECO:0000259" key="14">
    <source>
        <dbReference type="Pfam" id="PF02768"/>
    </source>
</evidence>
<evidence type="ECO:0000256" key="4">
    <source>
        <dbReference type="ARBA" id="ARBA00011400"/>
    </source>
</evidence>
<comment type="function">
    <text evidence="1 11">Confers DNA tethering and processivity to DNA polymerases and other proteins. Acts as a clamp, forming a ring around DNA (a reaction catalyzed by the clamp-loading complex) which diffuses in an ATP-independent manner freely and bidirectionally along dsDNA. Initially characterized for its ability to contact the catalytic subunit of DNA polymerase III (Pol III), a complex, multichain enzyme responsible for most of the replicative synthesis in bacteria; Pol III exhibits 3'-5' exonuclease proofreading activity. The beta chain is required for initiation of replication as well as for processivity of DNA replication.</text>
</comment>
<feature type="domain" description="DNA polymerase III beta sliding clamp central" evidence="13">
    <location>
        <begin position="133"/>
        <end position="246"/>
    </location>
</feature>
<proteinExistence type="inferred from homology"/>
<evidence type="ECO:0000256" key="3">
    <source>
        <dbReference type="ARBA" id="ARBA00010752"/>
    </source>
</evidence>
<dbReference type="GO" id="GO:0003677">
    <property type="term" value="F:DNA binding"/>
    <property type="evidence" value="ECO:0007669"/>
    <property type="project" value="UniProtKB-UniRule"/>
</dbReference>
<dbReference type="EMBL" id="LR215048">
    <property type="protein sequence ID" value="VEU79941.1"/>
    <property type="molecule type" value="Genomic_DNA"/>
</dbReference>
<feature type="domain" description="DNA polymerase III beta sliding clamp N-terminal" evidence="12">
    <location>
        <begin position="1"/>
        <end position="122"/>
    </location>
</feature>
<evidence type="ECO:0000259" key="12">
    <source>
        <dbReference type="Pfam" id="PF00712"/>
    </source>
</evidence>
<organism evidence="15 16">
    <name type="scientific">Haploplasma axanthum</name>
    <name type="common">Acholeplasma axanthum</name>
    <dbReference type="NCBI Taxonomy" id="29552"/>
    <lineage>
        <taxon>Bacteria</taxon>
        <taxon>Bacillati</taxon>
        <taxon>Mycoplasmatota</taxon>
        <taxon>Mollicutes</taxon>
        <taxon>Acholeplasmatales</taxon>
        <taxon>Acholeplasmataceae</taxon>
        <taxon>Haploplasma</taxon>
    </lineage>
</organism>
<dbReference type="InterPro" id="IPR022637">
    <property type="entry name" value="DNA_polIII_beta_cen"/>
</dbReference>
<keyword evidence="16" id="KW-1185">Reference proteome</keyword>
<evidence type="ECO:0000256" key="11">
    <source>
        <dbReference type="PIRNR" id="PIRNR000804"/>
    </source>
</evidence>
<evidence type="ECO:0000256" key="5">
    <source>
        <dbReference type="ARBA" id="ARBA00022490"/>
    </source>
</evidence>